<keyword evidence="5" id="KW-0808">Transferase</keyword>
<dbReference type="InterPro" id="IPR009081">
    <property type="entry name" value="PP-bd_ACP"/>
</dbReference>
<dbReference type="PROSITE" id="PS00455">
    <property type="entry name" value="AMP_BINDING"/>
    <property type="match status" value="1"/>
</dbReference>
<dbReference type="GO" id="GO:0044550">
    <property type="term" value="P:secondary metabolite biosynthetic process"/>
    <property type="evidence" value="ECO:0007669"/>
    <property type="project" value="TreeGrafter"/>
</dbReference>
<evidence type="ECO:0000256" key="5">
    <source>
        <dbReference type="ARBA" id="ARBA00022679"/>
    </source>
</evidence>
<dbReference type="InterPro" id="IPR020806">
    <property type="entry name" value="PKS_PP-bd"/>
</dbReference>
<evidence type="ECO:0000313" key="11">
    <source>
        <dbReference type="Proteomes" id="UP000325579"/>
    </source>
</evidence>
<evidence type="ECO:0000256" key="2">
    <source>
        <dbReference type="ARBA" id="ARBA00022450"/>
    </source>
</evidence>
<dbReference type="FunFam" id="3.40.50.12780:FF:000014">
    <property type="entry name" value="Nonribosomal peptide synthetase 1"/>
    <property type="match status" value="2"/>
</dbReference>
<dbReference type="PROSITE" id="PS50075">
    <property type="entry name" value="CARRIER"/>
    <property type="match status" value="4"/>
</dbReference>
<feature type="domain" description="Carrier" evidence="9">
    <location>
        <begin position="4803"/>
        <end position="4879"/>
    </location>
</feature>
<evidence type="ECO:0000256" key="6">
    <source>
        <dbReference type="ARBA" id="ARBA00022737"/>
    </source>
</evidence>
<dbReference type="PROSITE" id="PS00012">
    <property type="entry name" value="PHOSPHOPANTETHEINE"/>
    <property type="match status" value="3"/>
</dbReference>
<dbReference type="SUPFAM" id="SSF52777">
    <property type="entry name" value="CoA-dependent acyltransferases"/>
    <property type="match status" value="12"/>
</dbReference>
<dbReference type="RefSeq" id="XP_031942811.1">
    <property type="nucleotide sequence ID" value="XM_032086914.1"/>
</dbReference>
<dbReference type="InterPro" id="IPR000873">
    <property type="entry name" value="AMP-dep_synth/lig_dom"/>
</dbReference>
<keyword evidence="2" id="KW-0596">Phosphopantetheine</keyword>
<comment type="similarity">
    <text evidence="7">Belongs to the NRP synthetase family.</text>
</comment>
<dbReference type="InterPro" id="IPR010071">
    <property type="entry name" value="AA_adenyl_dom"/>
</dbReference>
<feature type="region of interest" description="Disordered" evidence="8">
    <location>
        <begin position="3660"/>
        <end position="3693"/>
    </location>
</feature>
<dbReference type="FunFam" id="3.30.300.30:FF:000015">
    <property type="entry name" value="Nonribosomal peptide synthase SidD"/>
    <property type="match status" value="4"/>
</dbReference>
<feature type="domain" description="Carrier" evidence="9">
    <location>
        <begin position="1064"/>
        <end position="1140"/>
    </location>
</feature>
<dbReference type="Gene3D" id="3.30.559.10">
    <property type="entry name" value="Chloramphenicol acetyltransferase-like domain"/>
    <property type="match status" value="6"/>
</dbReference>
<dbReference type="GO" id="GO:0005737">
    <property type="term" value="C:cytoplasm"/>
    <property type="evidence" value="ECO:0007669"/>
    <property type="project" value="TreeGrafter"/>
</dbReference>
<dbReference type="InterPro" id="IPR042099">
    <property type="entry name" value="ANL_N_sf"/>
</dbReference>
<dbReference type="FunFam" id="3.40.50.980:FF:000001">
    <property type="entry name" value="Non-ribosomal peptide synthetase"/>
    <property type="match status" value="1"/>
</dbReference>
<evidence type="ECO:0000256" key="8">
    <source>
        <dbReference type="SAM" id="MobiDB-lite"/>
    </source>
</evidence>
<dbReference type="Pfam" id="PF00501">
    <property type="entry name" value="AMP-binding"/>
    <property type="match status" value="4"/>
</dbReference>
<organism evidence="10 11">
    <name type="scientific">Aspergillus pseudonomiae</name>
    <dbReference type="NCBI Taxonomy" id="1506151"/>
    <lineage>
        <taxon>Eukaryota</taxon>
        <taxon>Fungi</taxon>
        <taxon>Dikarya</taxon>
        <taxon>Ascomycota</taxon>
        <taxon>Pezizomycotina</taxon>
        <taxon>Eurotiomycetes</taxon>
        <taxon>Eurotiomycetidae</taxon>
        <taxon>Eurotiales</taxon>
        <taxon>Aspergillaceae</taxon>
        <taxon>Aspergillus</taxon>
        <taxon>Aspergillus subgen. Circumdati</taxon>
    </lineage>
</organism>
<dbReference type="PANTHER" id="PTHR45527">
    <property type="entry name" value="NONRIBOSOMAL PEPTIDE SYNTHETASE"/>
    <property type="match status" value="1"/>
</dbReference>
<accession>A0A5N7DGD5</accession>
<keyword evidence="3" id="KW-0597">Phosphoprotein</keyword>
<dbReference type="PANTHER" id="PTHR45527:SF1">
    <property type="entry name" value="FATTY ACID SYNTHASE"/>
    <property type="match status" value="1"/>
</dbReference>
<keyword evidence="4" id="KW-0436">Ligase</keyword>
<reference evidence="10 11" key="1">
    <citation type="submission" date="2019-04" db="EMBL/GenBank/DDBJ databases">
        <authorList>
            <consortium name="DOE Joint Genome Institute"/>
            <person name="Mondo S."/>
            <person name="Kjaerbolling I."/>
            <person name="Vesth T."/>
            <person name="Frisvad J.C."/>
            <person name="Nybo J.L."/>
            <person name="Theobald S."/>
            <person name="Kildgaard S."/>
            <person name="Isbrandt T."/>
            <person name="Kuo A."/>
            <person name="Sato A."/>
            <person name="Lyhne E.K."/>
            <person name="Kogle M.E."/>
            <person name="Wiebenga A."/>
            <person name="Kun R.S."/>
            <person name="Lubbers R.J."/>
            <person name="Makela M.R."/>
            <person name="Barry K."/>
            <person name="Chovatia M."/>
            <person name="Clum A."/>
            <person name="Daum C."/>
            <person name="Haridas S."/>
            <person name="He G."/>
            <person name="LaButti K."/>
            <person name="Lipzen A."/>
            <person name="Riley R."/>
            <person name="Salamov A."/>
            <person name="Simmons B.A."/>
            <person name="Magnuson J.K."/>
            <person name="Henrissat B."/>
            <person name="Mortensen U.H."/>
            <person name="Larsen T.O."/>
            <person name="Devries R.P."/>
            <person name="Grigoriev I.V."/>
            <person name="Machida M."/>
            <person name="Baker S.E."/>
            <person name="Andersen M.R."/>
            <person name="Cantor M.N."/>
            <person name="Hua S.X."/>
        </authorList>
    </citation>
    <scope>NUCLEOTIDE SEQUENCE [LARGE SCALE GENOMIC DNA]</scope>
    <source>
        <strain evidence="10 11">CBS 119388</strain>
    </source>
</reference>
<dbReference type="EMBL" id="ML736760">
    <property type="protein sequence ID" value="KAE8405492.1"/>
    <property type="molecule type" value="Genomic_DNA"/>
</dbReference>
<evidence type="ECO:0000256" key="4">
    <source>
        <dbReference type="ARBA" id="ARBA00022598"/>
    </source>
</evidence>
<dbReference type="Gene3D" id="3.40.50.980">
    <property type="match status" value="2"/>
</dbReference>
<evidence type="ECO:0000256" key="3">
    <source>
        <dbReference type="ARBA" id="ARBA00022553"/>
    </source>
</evidence>
<dbReference type="GO" id="GO:0016740">
    <property type="term" value="F:transferase activity"/>
    <property type="evidence" value="ECO:0007669"/>
    <property type="project" value="UniProtKB-KW"/>
</dbReference>
<dbReference type="GO" id="GO:0031177">
    <property type="term" value="F:phosphopantetheine binding"/>
    <property type="evidence" value="ECO:0007669"/>
    <property type="project" value="InterPro"/>
</dbReference>
<dbReference type="Proteomes" id="UP000325579">
    <property type="component" value="Unassembled WGS sequence"/>
</dbReference>
<dbReference type="FunFam" id="3.30.559.30:FF:000002">
    <property type="entry name" value="Nonribosomal peptide synthase Pes1"/>
    <property type="match status" value="1"/>
</dbReference>
<dbReference type="SUPFAM" id="SSF56801">
    <property type="entry name" value="Acetyl-CoA synthetase-like"/>
    <property type="match status" value="4"/>
</dbReference>
<dbReference type="Gene3D" id="2.30.38.10">
    <property type="entry name" value="Luciferase, Domain 3"/>
    <property type="match status" value="1"/>
</dbReference>
<dbReference type="NCBIfam" id="TIGR01733">
    <property type="entry name" value="AA-adenyl-dom"/>
    <property type="match status" value="4"/>
</dbReference>
<dbReference type="Pfam" id="PF00668">
    <property type="entry name" value="Condensation"/>
    <property type="match status" value="6"/>
</dbReference>
<dbReference type="OrthoDB" id="416786at2759"/>
<keyword evidence="6" id="KW-0677">Repeat</keyword>
<comment type="pathway">
    <text evidence="1">Secondary metabolite biosynthesis.</text>
</comment>
<dbReference type="SMART" id="SM00823">
    <property type="entry name" value="PKS_PP"/>
    <property type="match status" value="4"/>
</dbReference>
<dbReference type="Gene3D" id="1.10.1200.10">
    <property type="entry name" value="ACP-like"/>
    <property type="match status" value="4"/>
</dbReference>
<feature type="region of interest" description="Disordered" evidence="8">
    <location>
        <begin position="4787"/>
        <end position="4806"/>
    </location>
</feature>
<dbReference type="FunFam" id="1.10.1200.10:FF:000005">
    <property type="entry name" value="Nonribosomal peptide synthetase 1"/>
    <property type="match status" value="1"/>
</dbReference>
<dbReference type="Pfam" id="PF00550">
    <property type="entry name" value="PP-binding"/>
    <property type="match status" value="4"/>
</dbReference>
<dbReference type="CDD" id="cd19542">
    <property type="entry name" value="CT_NRPS-like"/>
    <property type="match status" value="3"/>
</dbReference>
<dbReference type="GO" id="GO:0043041">
    <property type="term" value="P:amino acid activation for nonribosomal peptide biosynthetic process"/>
    <property type="evidence" value="ECO:0007669"/>
    <property type="project" value="TreeGrafter"/>
</dbReference>
<dbReference type="NCBIfam" id="NF003417">
    <property type="entry name" value="PRK04813.1"/>
    <property type="match status" value="4"/>
</dbReference>
<gene>
    <name evidence="10" type="ORF">BDV37DRAFT_281897</name>
</gene>
<feature type="domain" description="Carrier" evidence="9">
    <location>
        <begin position="2592"/>
        <end position="2668"/>
    </location>
</feature>
<sequence>MGSGDSNPHFVPLLAQKHKAMKPGLLPINGTTSANEKETHKHKTASKNALAMANGGKYHHTVPGGWQEQAPKIAGQCHCTVDEIEDIYPCTPLQEGMMALTLKDSTAYTVMYKYHLPHSIDIDRLRSAWDKAAEANPILRTRIVPTQHSSCMQVVVQEPIPWVVCEGYNACGEEVVSPGATRNSDGDRKDQSRTIWQPGSPLARLIWDPSAHILTVLMHHALCDDWSMRILLHDVDAAYQGQVLVPRLFRPLIEYIEQSKETSAAFWREKFDNAHQSEMTAFPSLPIPGYNPTLSQELTETFPYSHDRRLEFPINAKIRLSWAMLQSLYTRSEDVLFGAIDTGRGIPLKGIDELSGPALVCVPVRVQLQPQQNIADALKAIQCQYADTMEFAHIGLQHLMHLGPDTAAGCRFNTLLAVEPEHSDPVPSIFKHNWEIQKTYDTYPLILRCRPSSRSLTIQATFDPAILDPQQTNRILHQLAHIYCQLEGQPELKLSEVDILSPKDRQSLSAWNLPIPSMTMSTVPELIHEMALKQPHKTAICSWDGNLTYDQLDRLSHALMIRFKQHGVAPGVFVPLCLEKSMWMGLAMIGVMKAGGAFVLLDPSYPVNRLRQMCEAVKSSLVASTSETRSLAARLGPRVLVIDEEDPQLLLQQVRTCYVSHPIASCSTEDPMYATFTSGSTGAPKGVVVEQGGYATSATAHAEQYNFTPHSRVLQFASPGFDSCIIEHISTLIKGGCVCVPNGHECHSRLAHTINKYTVNNACLTPSVARILSPEDLPTLQDLALVGEPVLDGDIARWESFVHLRNAYGPAECSAVFSVQPSLTEHDPKNIGFPTGGVGWVVHPDDCQTLMPVGSIGELLIEGPIVGPGYLSNPERTAQTFIQPPKWRQQFGDVHGLMYKTGDLVQTTDTGSFRYLGRKDTQVKLHGQRIELGEIEHLLQSIAFTDAPQVVVEIVQHNNFHPPIDTLTAFICSPAAPDVTNDQELDDGAFLAPNDAFRQACTIAESRLSNLLPSFMVPKLFLPVGQMPLTPSGKLNRRQLRADAGTLSADTMKSYRAAPCSLQPPSTPEEVLLQSIWAQVLNKSADDIGVTESFFSLGGDSVSAMQVGANCQTAGYTVSVADIFQFPTIAQLAHNMKPVSSYHPNVSKELPEDTWFRLSPVQQLFFEVCPDGHNRFTQQFLLRLSILQERTRIWEAIEAIVLRHSMLRAQFRRSPAGIWEQRILKYSGDCFIFREHTVQRLDSGIKDILLQSQSLLDIGAGRLLVVDLITTPTGEQYISLMAHHLVIDLVSWRVLLQDLEDFLAAGTLAGPTPLTFQQWCHLQEEYVAECLDPRKALPTKVPPAPLSYWGGQSLVDRNTWSEAKQHSFTVSPQVTQTILGSDNDAFRTRPVELMHAALLYSFLQIFDDRKPPAIFTEGHGREPWDSHIDLSRTVGWFTTLAPVWAPVNRDETMSTFVLRVKEARRGIPANGWTYFSSRYLHPQGRHYHRGQSPMEILFNYTGLFQQLERQDALLELAAIPDHGIIEMPEDMPRFALIDVSAVVMNGQLNISFMYNRHMCHQDKLEKWFHECERTFEDLPKALKGHRQLAPSDFPLLSIGNDRQFEKLMLEIGRRVHLSEIEDIYPCSPAQTGMWLSQTKDPQKYWSRLQWSLYPSTDLCTPVSITQVKQAWQKVVDLHPILRTVFFIDPSLGCEPLQVVLKAAKADIEDCEVQTWAPADEMLPLLVDHRGESNMIPAHRLKLHTMPDDSVRCELVINHMLVDGYTQQIFLKDLQRAYDDLAPQPVAPPYSDYIAYIHGQSEVESKAYWQRYLDGVQPCLFPRLSVSPPSNEKALRSSSFTLDNAQCLRHFCQRHATTIPNLFQVAWGLLLQEYTGSDNVCFGFLVSARDIPLPDVQEIAGPIINLLVCRHSFDQQELISSTLSNSQVAYGRGLDNRHSPLTDIIHSLGLTGRPLFNTALSLQRANDKTEPSSPSTVIKNRGGCDATEYDLTLNLFERENTVEADLSYWSYMLTELQAELITATFQHIVSQLVSGVLDQLGQLDLVSQLNRDCIMDWNKQAPVSVRSCIHDEIGKFAIKNPSSPAVAASDGSLTYAELDQFSTILAGRLSQYGVRPGVLVPLYADKSRWVIVGVLGVLKAGGAFVLLDPCHPMERLREIVKSDLHSQLILTCARLASLAGTIADTVIVLERLGDESNTRICCAPSTLERVCPGTAAYAVFTSGSSGKPKASVVGHESYVTGARAHSKAFGLAKGSRVLQFASFAFDASVMEILTTLMVGGCICIPSDKDRQERLLDFIQDAQVNWALLTPSVARTLDPEKAAPLKTLVLGGESLSPADVQKWSPYVKLMSAYGPSECSVIATVQDSTTTLMNESTNIGRPTGARVWITDRYISDRLVPVGAVGELLIEGPIVGQGYIGRPELTAATFIYDMPWMKHVSCSQKRPLYKTGDLVRMLTDGTILYMGRKDRQVKLRGQRIELAEVEYHVRQCFPGTPDVFADVVPSNDADQAYLIAAVSQPTQDEHEFASAVSITESQLQQAVPPFMRPSFLLRLQEVPRLPSGKVDRSRIRQQGIDFVQKQRDECNSVEKDWKATDLSPEEQTLRELWSELLHCRAGAIGPDDDFFSLGGDSITAMKLVSAARAQGLHVAVADVFAHSQLRELASSVAGHSEEPHGYEPARPLVAPFSLIPNGREAEIQNQASVQCSIDQVDIEDIYPCTAMQAGMAALTAERAGAYVAHHEYSIPSDINLERLRYAWEKVVTHHPILRTRLIQTTDLACWQVVVRNQALGWTESWSAGKEGFALGGLDAIGDRDDGIFGVPLFNVRVSRGDSCKLTLTMHHAVYDAWTLPQFLHCAHMAYISDEYLPADPVPFQHFIGYTCSQVEDSLAHWRTEFNGVDVEPFPMVPSISYRAKAISQVEHFIPIEAAKETSVTRTAAVRLAWALVQAQYQSKSEIVYGVVSSGRTAPLPGVEAISGPTLCAFPLRVSIDTNEQICKALKDLQTRTAKFACFEHVGLQQIAKLGPEAMRACSFQTLLNVEPAEDFVDSPAYKNLFDTIGVKAKEGAFASYAVVLNCVLKADSITVTATFDDQVTSRWKMGHIISQFSHILQGIYQRPQSPVRDILGELNPSSMQQLKTWNVAVPGMVRETVPGAIQQQCARQPLSPAVCAWDGSFTYRDLDRWSNKVATILQRHKIHPNSLVPVLMDRSRWVMVAMLGIIKAGAAFVLLEPSNASARLRLICNDIQASIILTTAQKLKETQALVSNTLVVDGGLEDSSPSITTDTPGWCPSPNDALYCVFTSGSTGKPKGIIINHGPFVTMSQEYARRTRITPDARILHFGSYAFDVSILETLSTLIAGACVCVPSEAGRKERFAEAVQDLRPSHALLTPSLARVLPQNALGSVHTLMLVGEAARRDDFVKWAGKIRLMNLYGPAECTILSCMQSNCTPETTPASIGHPVASIGWITDPRNPYQLAPVGAVGELVLQGPLLGRGYLNDPDQTAAAFFRGPAWLDGLGLEGNGTRSMVYRTGDLVCYEDDGSLVYHGRKDTQTKLRGQRLELQEVEEQIQRSFPGILTDVVAEIVTPIDARGAPCLVAFLAVAGKGQDTARPPEHGEHPLDIVAVPNFSDHVKTTESRLSESLPDYMVPSIFVPLRQMPRTVGGKVDRRGLRQAASSTTRQNLGRESTDNAPESQKTVLSDTERLLQSIWARALGIAPENIGAEDSFFRLGGDSISAMQATSQARAAGIEHAVADLFQWKSIGRIVEKFAQFIPVRQATGHQAAEQDRQAEGDVGAGVKTPSTDNAEELLPCTPVQRGILLTQMQDPLSYAPHFIWKIQGNSDAPVDVDRLAGAWQQAVARHCALRVVFENDTRVDGDGFQLRLFPHIDAPIYILPESPVDSNGVPVCLTQEDVRRDSDIPHQFTICGMANGVVFCRLDINHAIIDATSVSLLVQDLMSLYDGQVLPYGAQDAYREYLYFVHKQPQEPARAYWSSYLMGLQPLSLPYPWVADDRTSKPLERLEVPLACSGSDINMFCRQTDWTASNLLYFAWAMALGVFSGSDDVCFGALTEGRHVPVQNIQYTVGQIANMAVCRVRLTPHLSLDQAALSLQDNYGHILSYQTFPLSEIARAAGVTVQELASTAINVQYALPDTEPEQSKSSLTFEPIGGLDPTSQDIMLYVLIDQHGDVRVSMSYRPSRVSTVLATQLADYFAEAISLILRDPRAKLGDLHLLSANDHKRLLRWNATLHEPQPQCVHQAVTQCAQRHPSALAVCGFDGSFSYAELESQSTQLAACLVARGVTPTTYVPLCFEKSRWTAVAMLAVMKAGGTFVPLDPTHPITRLQELCRRVGARFVLTSVAQASMGPQLAADVIVVGDRNYDHYARTADLPAVVDPEQPAYVLFTSGTTGSPKGVMVPHVSFISAAQEQMRAFSLGLGSRVLQFSSYAFDVSVMEVLTTLMAGGTVCVISESERSRMLLDGICPITVTHAFVTPSIAGMLDAGRASWVETLVLLGEPMSTSHIQQWANSCYLMNAYGPTECSVLNTATSRIVPGCDPKDMGYPLGVHFWVVDQNDHHRLLPIGAVGELIVGGPPVAKGYINDPKRTADAFIAPPGWLQSLFPKDISSWRLYKTGDLVRYDISDGTLRYEGRKDRQIKVRGQRVELEDIEYHTAQCFPGAADVVVEQIMLPQDPETAPGAESSVHPRIVACVHGKHLSEQSTSDSSLERDLLTTPSREFDDDAAIAVQRLRDVLPSFMVPDLFLPMVCVPRQKSGKTDRRRLREAIVALRSKGRTSASSTTKPSKGSPLTATEKKFQAILSQLLKIPLHNIGADDSLFHLGGDSIIAMKIAAHAQASGLDITPHKVLRDPTIRGWACAVDGTHPPTSVSHKSTTISLVADSDLAEVQRVYFNKAPPFSHDNVQSVLPVLDSQSYYLDSSSIVNFAELFPTSLDTNRLRKACSTVVSQYSILRTVFVTVDHQFFQVILRSLEPEFTELEVEDPEAYLQLETKRQATPSTPLGTVPVSFSVLTSTSSTKYAFIARISHAQYDGACLPILWNAIKSAYNGEPLPAATELTDIVHHRLGNEHPRSISFWSDYLRGASPTALDPLCITSLSDPSGDTMSPTTARREIRRPVPMAGATVATLIKAALAWLFARYQSQYDIILGQVVHGRGSDLPNIDKVFGPCLTFLPIRVTIDPSWTVSDLLRHTQAQQVATVPHDTVALRDIVRQCTDWPENAKFGCLVHHQPLQSANQPLELGGLSSYSNITWASSRPPAGQIDVISIERHDSLDLVIASPANVLDQTRVEWMADRLSDAIELFCQFPDSHLTEIEPDRVDSMNVSMELPPSLPSLLSSAE</sequence>
<dbReference type="FunFam" id="3.30.559.30:FF:000003">
    <property type="entry name" value="Nonribosomal peptide synthase SidD"/>
    <property type="match status" value="1"/>
</dbReference>
<dbReference type="CDD" id="cd19534">
    <property type="entry name" value="E_NRPS"/>
    <property type="match status" value="1"/>
</dbReference>
<feature type="region of interest" description="Disordered" evidence="8">
    <location>
        <begin position="3777"/>
        <end position="3802"/>
    </location>
</feature>
<evidence type="ECO:0000256" key="1">
    <source>
        <dbReference type="ARBA" id="ARBA00005179"/>
    </source>
</evidence>
<dbReference type="GO" id="GO:1904091">
    <property type="term" value="F:non-ribosomal peptide synthetase activity"/>
    <property type="evidence" value="ECO:0007669"/>
    <property type="project" value="UniProtKB-ARBA"/>
</dbReference>
<dbReference type="Gene3D" id="3.30.559.30">
    <property type="entry name" value="Nonribosomal peptide synthetase, condensation domain"/>
    <property type="match status" value="6"/>
</dbReference>
<feature type="compositionally biased region" description="Polar residues" evidence="8">
    <location>
        <begin position="4790"/>
        <end position="4806"/>
    </location>
</feature>
<dbReference type="Gene3D" id="3.40.50.12780">
    <property type="entry name" value="N-terminal domain of ligase-like"/>
    <property type="match status" value="3"/>
</dbReference>
<dbReference type="Gene3D" id="3.30.300.30">
    <property type="match status" value="4"/>
</dbReference>
<dbReference type="InterPro" id="IPR045851">
    <property type="entry name" value="AMP-bd_C_sf"/>
</dbReference>
<dbReference type="InterPro" id="IPR006162">
    <property type="entry name" value="Ppantetheine_attach_site"/>
</dbReference>
<evidence type="ECO:0000256" key="7">
    <source>
        <dbReference type="ARBA" id="ARBA00029454"/>
    </source>
</evidence>
<dbReference type="SMART" id="SM01294">
    <property type="entry name" value="PKS_PP_betabranch"/>
    <property type="match status" value="1"/>
</dbReference>
<protein>
    <recommendedName>
        <fullName evidence="9">Carrier domain-containing protein</fullName>
    </recommendedName>
</protein>
<dbReference type="InterPro" id="IPR036736">
    <property type="entry name" value="ACP-like_sf"/>
</dbReference>
<dbReference type="SUPFAM" id="SSF47336">
    <property type="entry name" value="ACP-like"/>
    <property type="match status" value="4"/>
</dbReference>
<dbReference type="InterPro" id="IPR001242">
    <property type="entry name" value="Condensation_dom"/>
</dbReference>
<dbReference type="InterPro" id="IPR023213">
    <property type="entry name" value="CAT-like_dom_sf"/>
</dbReference>
<evidence type="ECO:0000313" key="10">
    <source>
        <dbReference type="EMBL" id="KAE8405492.1"/>
    </source>
</evidence>
<feature type="domain" description="Carrier" evidence="9">
    <location>
        <begin position="3694"/>
        <end position="3770"/>
    </location>
</feature>
<feature type="compositionally biased region" description="Polar residues" evidence="8">
    <location>
        <begin position="3671"/>
        <end position="3693"/>
    </location>
</feature>
<evidence type="ECO:0000259" key="9">
    <source>
        <dbReference type="PROSITE" id="PS50075"/>
    </source>
</evidence>
<name>A0A5N7DGD5_9EURO</name>
<dbReference type="CDD" id="cd05918">
    <property type="entry name" value="A_NRPS_SidN3_like"/>
    <property type="match status" value="4"/>
</dbReference>
<dbReference type="GeneID" id="43671605"/>
<dbReference type="GO" id="GO:0016874">
    <property type="term" value="F:ligase activity"/>
    <property type="evidence" value="ECO:0007669"/>
    <property type="project" value="UniProtKB-KW"/>
</dbReference>
<dbReference type="CDD" id="cd19545">
    <property type="entry name" value="FUM14_C_NRPS-like"/>
    <property type="match status" value="2"/>
</dbReference>
<proteinExistence type="inferred from homology"/>
<keyword evidence="11" id="KW-1185">Reference proteome</keyword>
<dbReference type="InterPro" id="IPR020845">
    <property type="entry name" value="AMP-binding_CS"/>
</dbReference>